<evidence type="ECO:0000313" key="2">
    <source>
        <dbReference type="Proteomes" id="UP000235786"/>
    </source>
</evidence>
<name>A0A2J6QSK9_HYAVF</name>
<reference evidence="1 2" key="1">
    <citation type="submission" date="2016-04" db="EMBL/GenBank/DDBJ databases">
        <title>A degradative enzymes factory behind the ericoid mycorrhizal symbiosis.</title>
        <authorList>
            <consortium name="DOE Joint Genome Institute"/>
            <person name="Martino E."/>
            <person name="Morin E."/>
            <person name="Grelet G."/>
            <person name="Kuo A."/>
            <person name="Kohler A."/>
            <person name="Daghino S."/>
            <person name="Barry K."/>
            <person name="Choi C."/>
            <person name="Cichocki N."/>
            <person name="Clum A."/>
            <person name="Copeland A."/>
            <person name="Hainaut M."/>
            <person name="Haridas S."/>
            <person name="Labutti K."/>
            <person name="Lindquist E."/>
            <person name="Lipzen A."/>
            <person name="Khouja H.-R."/>
            <person name="Murat C."/>
            <person name="Ohm R."/>
            <person name="Olson A."/>
            <person name="Spatafora J."/>
            <person name="Veneault-Fourrey C."/>
            <person name="Henrissat B."/>
            <person name="Grigoriev I."/>
            <person name="Martin F."/>
            <person name="Perotto S."/>
        </authorList>
    </citation>
    <scope>NUCLEOTIDE SEQUENCE [LARGE SCALE GENOMIC DNA]</scope>
    <source>
        <strain evidence="1 2">F</strain>
    </source>
</reference>
<gene>
    <name evidence="1" type="ORF">L207DRAFT_539037</name>
</gene>
<organism evidence="1 2">
    <name type="scientific">Hyaloscypha variabilis (strain UAMH 11265 / GT02V1 / F)</name>
    <name type="common">Meliniomyces variabilis</name>
    <dbReference type="NCBI Taxonomy" id="1149755"/>
    <lineage>
        <taxon>Eukaryota</taxon>
        <taxon>Fungi</taxon>
        <taxon>Dikarya</taxon>
        <taxon>Ascomycota</taxon>
        <taxon>Pezizomycotina</taxon>
        <taxon>Leotiomycetes</taxon>
        <taxon>Helotiales</taxon>
        <taxon>Hyaloscyphaceae</taxon>
        <taxon>Hyaloscypha</taxon>
        <taxon>Hyaloscypha variabilis</taxon>
    </lineage>
</organism>
<proteinExistence type="predicted"/>
<sequence length="264" mass="29539">MSHAKNIQDPLLGPSIESFLVGANTLSSLLRSLTEKSRSYRKSRDISLAITAQFSALILEQISLLPSSQLPEIKALLVDWKVKEASQRPWDFSFHPDGRLLTDSEKILQQLADSLITAASEEHGLAVKASFKRGRVHGSRDAFGFQVVEQAKAEAVKRIHELTNKVSEILEADAVAIEKAADVRRDLKQAEGTKGWGSRLFKDFNEKEFEVGLCALLLIEKVEIYKNFLGEKKRSLGHSVVKLKEIFKIKDLENEGRSKGDVRE</sequence>
<accession>A0A2J6QSK9</accession>
<keyword evidence="2" id="KW-1185">Reference proteome</keyword>
<dbReference type="Proteomes" id="UP000235786">
    <property type="component" value="Unassembled WGS sequence"/>
</dbReference>
<dbReference type="EMBL" id="KZ613976">
    <property type="protein sequence ID" value="PMD29256.1"/>
    <property type="molecule type" value="Genomic_DNA"/>
</dbReference>
<dbReference type="AlphaFoldDB" id="A0A2J6QSK9"/>
<evidence type="ECO:0000313" key="1">
    <source>
        <dbReference type="EMBL" id="PMD29256.1"/>
    </source>
</evidence>
<protein>
    <submittedName>
        <fullName evidence="1">Uncharacterized protein</fullName>
    </submittedName>
</protein>
<dbReference type="OrthoDB" id="3545435at2759"/>